<gene>
    <name evidence="3" type="ORF">GCM10010840_01720</name>
</gene>
<dbReference type="SUPFAM" id="SSF55073">
    <property type="entry name" value="Nucleotide cyclase"/>
    <property type="match status" value="1"/>
</dbReference>
<proteinExistence type="predicted"/>
<name>A0ABQ2FZ62_9DEIO</name>
<dbReference type="PANTHER" id="PTHR45138:SF9">
    <property type="entry name" value="DIGUANYLATE CYCLASE DGCM-RELATED"/>
    <property type="match status" value="1"/>
</dbReference>
<evidence type="ECO:0000259" key="2">
    <source>
        <dbReference type="PROSITE" id="PS50887"/>
    </source>
</evidence>
<dbReference type="InterPro" id="IPR029787">
    <property type="entry name" value="Nucleotide_cyclase"/>
</dbReference>
<feature type="transmembrane region" description="Helical" evidence="1">
    <location>
        <begin position="116"/>
        <end position="141"/>
    </location>
</feature>
<keyword evidence="4" id="KW-1185">Reference proteome</keyword>
<sequence length="347" mass="38185">MDRRKSSLQNRLFRSQQYVVYAAGLTYVLFVLLVTLVDPPVPFSHVLQTPRLGVALVVLVACLAVWAAPQWLRWIYLLAYGGGLLSLIFEVPHLLASESNLLQLYVWQSVNVLISFLILGSRVGMGVSLLTLLTLLGTLSLQGPLRQAQLVDWMTVCLTLAITAYISHLVMVFIEGNLLVHQQDQGKLLAARQDALTMVYGRGAIEEELERAMGYSRRHNTPMSVIVTDIDHFKSVNDRYGHATGDDVLRAVAKRLRRTVGGGGGVVGRWGGEEFIVLLPGVAKPDAQAVAERLRREICDQPLADLNVTASFGVASYRGANDTTDQLFGRADQAMYEAKNAGRNAVR</sequence>
<keyword evidence="1" id="KW-0812">Transmembrane</keyword>
<protein>
    <recommendedName>
        <fullName evidence="2">GGDEF domain-containing protein</fullName>
    </recommendedName>
</protein>
<dbReference type="Proteomes" id="UP000639973">
    <property type="component" value="Unassembled WGS sequence"/>
</dbReference>
<feature type="transmembrane region" description="Helical" evidence="1">
    <location>
        <begin position="75"/>
        <end position="96"/>
    </location>
</feature>
<feature type="transmembrane region" description="Helical" evidence="1">
    <location>
        <begin position="18"/>
        <end position="37"/>
    </location>
</feature>
<dbReference type="InterPro" id="IPR000160">
    <property type="entry name" value="GGDEF_dom"/>
</dbReference>
<dbReference type="Gene3D" id="3.30.70.270">
    <property type="match status" value="1"/>
</dbReference>
<accession>A0ABQ2FZ62</accession>
<dbReference type="SMART" id="SM00267">
    <property type="entry name" value="GGDEF"/>
    <property type="match status" value="1"/>
</dbReference>
<evidence type="ECO:0000256" key="1">
    <source>
        <dbReference type="SAM" id="Phobius"/>
    </source>
</evidence>
<evidence type="ECO:0000313" key="3">
    <source>
        <dbReference type="EMBL" id="GGL67391.1"/>
    </source>
</evidence>
<dbReference type="PROSITE" id="PS50887">
    <property type="entry name" value="GGDEF"/>
    <property type="match status" value="1"/>
</dbReference>
<dbReference type="NCBIfam" id="TIGR00254">
    <property type="entry name" value="GGDEF"/>
    <property type="match status" value="1"/>
</dbReference>
<keyword evidence="1" id="KW-0472">Membrane</keyword>
<dbReference type="Pfam" id="PF00990">
    <property type="entry name" value="GGDEF"/>
    <property type="match status" value="1"/>
</dbReference>
<dbReference type="EMBL" id="BMOL01000001">
    <property type="protein sequence ID" value="GGL67391.1"/>
    <property type="molecule type" value="Genomic_DNA"/>
</dbReference>
<dbReference type="InterPro" id="IPR043128">
    <property type="entry name" value="Rev_trsase/Diguanyl_cyclase"/>
</dbReference>
<dbReference type="CDD" id="cd01949">
    <property type="entry name" value="GGDEF"/>
    <property type="match status" value="1"/>
</dbReference>
<dbReference type="InterPro" id="IPR050469">
    <property type="entry name" value="Diguanylate_Cyclase"/>
</dbReference>
<comment type="caution">
    <text evidence="3">The sequence shown here is derived from an EMBL/GenBank/DDBJ whole genome shotgun (WGS) entry which is preliminary data.</text>
</comment>
<feature type="domain" description="GGDEF" evidence="2">
    <location>
        <begin position="221"/>
        <end position="347"/>
    </location>
</feature>
<evidence type="ECO:0000313" key="4">
    <source>
        <dbReference type="Proteomes" id="UP000639973"/>
    </source>
</evidence>
<feature type="transmembrane region" description="Helical" evidence="1">
    <location>
        <begin position="49"/>
        <end position="68"/>
    </location>
</feature>
<reference evidence="4" key="1">
    <citation type="journal article" date="2019" name="Int. J. Syst. Evol. Microbiol.">
        <title>The Global Catalogue of Microorganisms (GCM) 10K type strain sequencing project: providing services to taxonomists for standard genome sequencing and annotation.</title>
        <authorList>
            <consortium name="The Broad Institute Genomics Platform"/>
            <consortium name="The Broad Institute Genome Sequencing Center for Infectious Disease"/>
            <person name="Wu L."/>
            <person name="Ma J."/>
        </authorList>
    </citation>
    <scope>NUCLEOTIDE SEQUENCE [LARGE SCALE GENOMIC DNA]</scope>
    <source>
        <strain evidence="4">JCM 15442</strain>
    </source>
</reference>
<dbReference type="PANTHER" id="PTHR45138">
    <property type="entry name" value="REGULATORY COMPONENTS OF SENSORY TRANSDUCTION SYSTEM"/>
    <property type="match status" value="1"/>
</dbReference>
<organism evidence="3 4">
    <name type="scientific">Deinococcus aerolatus</name>
    <dbReference type="NCBI Taxonomy" id="522487"/>
    <lineage>
        <taxon>Bacteria</taxon>
        <taxon>Thermotogati</taxon>
        <taxon>Deinococcota</taxon>
        <taxon>Deinococci</taxon>
        <taxon>Deinococcales</taxon>
        <taxon>Deinococcaceae</taxon>
        <taxon>Deinococcus</taxon>
    </lineage>
</organism>
<keyword evidence="1" id="KW-1133">Transmembrane helix</keyword>
<feature type="transmembrane region" description="Helical" evidence="1">
    <location>
        <begin position="153"/>
        <end position="174"/>
    </location>
</feature>